<keyword evidence="5" id="KW-1133">Transmembrane helix</keyword>
<comment type="similarity">
    <text evidence="2">Belongs to the methyl-accepting chemotaxis (MCP) protein family.</text>
</comment>
<proteinExistence type="inferred from homology"/>
<evidence type="ECO:0000256" key="4">
    <source>
        <dbReference type="SAM" id="MobiDB-lite"/>
    </source>
</evidence>
<dbReference type="GO" id="GO:0007165">
    <property type="term" value="P:signal transduction"/>
    <property type="evidence" value="ECO:0007669"/>
    <property type="project" value="UniProtKB-KW"/>
</dbReference>
<feature type="domain" description="Methyl-accepting transducer" evidence="6">
    <location>
        <begin position="794"/>
        <end position="1023"/>
    </location>
</feature>
<evidence type="ECO:0000259" key="7">
    <source>
        <dbReference type="PROSITE" id="PS50112"/>
    </source>
</evidence>
<dbReference type="SMART" id="SM00283">
    <property type="entry name" value="MA"/>
    <property type="match status" value="1"/>
</dbReference>
<dbReference type="AlphaFoldDB" id="A0A4R1R1P8"/>
<dbReference type="Gene3D" id="1.20.120.1530">
    <property type="match status" value="3"/>
</dbReference>
<evidence type="ECO:0000313" key="10">
    <source>
        <dbReference type="Proteomes" id="UP000295008"/>
    </source>
</evidence>
<dbReference type="CDD" id="cd11386">
    <property type="entry name" value="MCP_signal"/>
    <property type="match status" value="1"/>
</dbReference>
<dbReference type="GO" id="GO:0006935">
    <property type="term" value="P:chemotaxis"/>
    <property type="evidence" value="ECO:0007669"/>
    <property type="project" value="UniProtKB-KW"/>
</dbReference>
<feature type="region of interest" description="Disordered" evidence="4">
    <location>
        <begin position="1041"/>
        <end position="1091"/>
    </location>
</feature>
<dbReference type="SMART" id="SM00304">
    <property type="entry name" value="HAMP"/>
    <property type="match status" value="4"/>
</dbReference>
<name>A0A4R1R1P8_HYDET</name>
<dbReference type="SUPFAM" id="SSF55785">
    <property type="entry name" value="PYP-like sensor domain (PAS domain)"/>
    <property type="match status" value="1"/>
</dbReference>
<dbReference type="CDD" id="cd06225">
    <property type="entry name" value="HAMP"/>
    <property type="match status" value="1"/>
</dbReference>
<dbReference type="PROSITE" id="PS50111">
    <property type="entry name" value="CHEMOTAXIS_TRANSDUC_2"/>
    <property type="match status" value="1"/>
</dbReference>
<dbReference type="GO" id="GO:0005886">
    <property type="term" value="C:plasma membrane"/>
    <property type="evidence" value="ECO:0007669"/>
    <property type="project" value="TreeGrafter"/>
</dbReference>
<dbReference type="SUPFAM" id="SSF58104">
    <property type="entry name" value="Methyl-accepting chemotaxis protein (MCP) signaling domain"/>
    <property type="match status" value="2"/>
</dbReference>
<dbReference type="InterPro" id="IPR004089">
    <property type="entry name" value="MCPsignal_dom"/>
</dbReference>
<evidence type="ECO:0000313" key="9">
    <source>
        <dbReference type="EMBL" id="TCL59259.1"/>
    </source>
</evidence>
<dbReference type="PANTHER" id="PTHR43531">
    <property type="entry name" value="PROTEIN ICFG"/>
    <property type="match status" value="1"/>
</dbReference>
<dbReference type="InterPro" id="IPR035965">
    <property type="entry name" value="PAS-like_dom_sf"/>
</dbReference>
<feature type="compositionally biased region" description="Basic and acidic residues" evidence="4">
    <location>
        <begin position="1078"/>
        <end position="1091"/>
    </location>
</feature>
<keyword evidence="1" id="KW-0488">Methylation</keyword>
<feature type="compositionally biased region" description="Basic and acidic residues" evidence="4">
    <location>
        <begin position="1053"/>
        <end position="1063"/>
    </location>
</feature>
<feature type="transmembrane region" description="Helical" evidence="5">
    <location>
        <begin position="53"/>
        <end position="75"/>
    </location>
</feature>
<dbReference type="GO" id="GO:0004888">
    <property type="term" value="F:transmembrane signaling receptor activity"/>
    <property type="evidence" value="ECO:0007669"/>
    <property type="project" value="TreeGrafter"/>
</dbReference>
<dbReference type="Pfam" id="PF18947">
    <property type="entry name" value="HAMP_2"/>
    <property type="match status" value="2"/>
</dbReference>
<dbReference type="SUPFAM" id="SSF158472">
    <property type="entry name" value="HAMP domain-like"/>
    <property type="match status" value="1"/>
</dbReference>
<accession>A0A4R1R1P8</accession>
<dbReference type="FunFam" id="1.10.287.950:FF:000001">
    <property type="entry name" value="Methyl-accepting chemotaxis sensory transducer"/>
    <property type="match status" value="1"/>
</dbReference>
<feature type="transmembrane region" description="Helical" evidence="5">
    <location>
        <begin position="225"/>
        <end position="249"/>
    </location>
</feature>
<keyword evidence="10" id="KW-1185">Reference proteome</keyword>
<feature type="domain" description="PAS" evidence="7">
    <location>
        <begin position="375"/>
        <end position="421"/>
    </location>
</feature>
<keyword evidence="5" id="KW-0472">Membrane</keyword>
<dbReference type="InterPro" id="IPR000014">
    <property type="entry name" value="PAS"/>
</dbReference>
<dbReference type="Pfam" id="PF12729">
    <property type="entry name" value="4HB_MCP_1"/>
    <property type="match status" value="1"/>
</dbReference>
<dbReference type="InterPro" id="IPR051310">
    <property type="entry name" value="MCP_chemotaxis"/>
</dbReference>
<evidence type="ECO:0000256" key="5">
    <source>
        <dbReference type="SAM" id="Phobius"/>
    </source>
</evidence>
<protein>
    <submittedName>
        <fullName evidence="9">Methyl-accepting chemotaxis sensory transducer with Pas/Pac sensor</fullName>
    </submittedName>
</protein>
<feature type="domain" description="HAMP" evidence="8">
    <location>
        <begin position="247"/>
        <end position="299"/>
    </location>
</feature>
<dbReference type="InterPro" id="IPR013656">
    <property type="entry name" value="PAS_4"/>
</dbReference>
<dbReference type="PROSITE" id="PS50885">
    <property type="entry name" value="HAMP"/>
    <property type="match status" value="2"/>
</dbReference>
<reference evidence="9 10" key="1">
    <citation type="submission" date="2019-03" db="EMBL/GenBank/DDBJ databases">
        <title>Genomic Encyclopedia of Type Strains, Phase IV (KMG-IV): sequencing the most valuable type-strain genomes for metagenomic binning, comparative biology and taxonomic classification.</title>
        <authorList>
            <person name="Goeker M."/>
        </authorList>
    </citation>
    <scope>NUCLEOTIDE SEQUENCE [LARGE SCALE GENOMIC DNA]</scope>
    <source>
        <strain evidence="9 10">LX-B</strain>
    </source>
</reference>
<dbReference type="EMBL" id="SLUN01000039">
    <property type="protein sequence ID" value="TCL59259.1"/>
    <property type="molecule type" value="Genomic_DNA"/>
</dbReference>
<dbReference type="PROSITE" id="PS50112">
    <property type="entry name" value="PAS"/>
    <property type="match status" value="1"/>
</dbReference>
<dbReference type="Proteomes" id="UP000295008">
    <property type="component" value="Unassembled WGS sequence"/>
</dbReference>
<dbReference type="InterPro" id="IPR024478">
    <property type="entry name" value="HlyB_4HB_MCP"/>
</dbReference>
<evidence type="ECO:0000256" key="2">
    <source>
        <dbReference type="ARBA" id="ARBA00029447"/>
    </source>
</evidence>
<dbReference type="Gene3D" id="3.30.450.20">
    <property type="entry name" value="PAS domain"/>
    <property type="match status" value="1"/>
</dbReference>
<keyword evidence="3" id="KW-0807">Transducer</keyword>
<organism evidence="9 10">
    <name type="scientific">Hydrogenispora ethanolica</name>
    <dbReference type="NCBI Taxonomy" id="1082276"/>
    <lineage>
        <taxon>Bacteria</taxon>
        <taxon>Bacillati</taxon>
        <taxon>Bacillota</taxon>
        <taxon>Hydrogenispora</taxon>
    </lineage>
</organism>
<keyword evidence="5" id="KW-0812">Transmembrane</keyword>
<dbReference type="Pfam" id="PF00672">
    <property type="entry name" value="HAMP"/>
    <property type="match status" value="1"/>
</dbReference>
<evidence type="ECO:0000259" key="8">
    <source>
        <dbReference type="PROSITE" id="PS50885"/>
    </source>
</evidence>
<gene>
    <name evidence="9" type="ORF">EDC14_103939</name>
</gene>
<evidence type="ECO:0000256" key="1">
    <source>
        <dbReference type="ARBA" id="ARBA00022481"/>
    </source>
</evidence>
<dbReference type="Pfam" id="PF08448">
    <property type="entry name" value="PAS_4"/>
    <property type="match status" value="1"/>
</dbReference>
<dbReference type="Pfam" id="PF00015">
    <property type="entry name" value="MCPsignal"/>
    <property type="match status" value="1"/>
</dbReference>
<sequence>MKQLFDGLKKNMTQATSKFKRFPKIPWSKILHGVAKLQKFTQWFQNMKIGVKLLGGFIFVALLAGAIGLIGSIHLRVMGENEQRMCQKNTIPLYFMGLAVIDFEKLLNNMKTLVIVDSDQEIYISEIEALDRSIQDAVAKFQKDGFSIQADSLTFALKKFDEYQATFIDLIKAKQKKQALELMNGDLKSQAQQVESIIKNIYDMNVSQASQTALNDTKAANQAGYLMMIIAIIGMLIAIGLGILFAMAIGRPVKRLTGAAERLALGDTEVEVVATSTDEIGQLIRSFIKMVDNIREQASVAQRVAAGDLTVEVVQKSEQDILALSMKQVVQSLHNLNDEVTRLTGAAMQGRLDTRADGSGLGGDFRKIIEGVNKTLDTVVGNFEAIPAPIQFMDSQLRIQYINQTGADFVGKSKEELVGKNCADLWQSTKCGTRECPCQVAMEQNSTYTCSNDAMIGDHEVSIFCAAAPLKNDQGEVVGSFEFMTDQTAITKAMRIAEKVNQFQKDEVAKLVQGLGKLAAGDLDFTIEAAPGDADTFEVRQNFVLIHQALHQSIAAIQQLIADTDILVQAATAGQLEVRVDAARHGGDFGKIVAGINRTLDAIVEPLNDANQVLRKIGMNDFTLAMDSEKYQGMLRQFAKEINEVRSGFLGIQEIVVAVSQGDTARFEEGERLSRRSENDQLLPAINTMMQTIRGLIQEVTRLTESAINGDLKVRGEAARFTGGYQQIVTGFNQTLDAVIQPVNEAASVLEEIGKGNLAVQVQGDYRGDHRKIADALNQTIKTLNEVLGEFGKAADQVASGARHVSDSSQVLSQAATEQASTVQQITASMAEIADQTRQNATHASQANQLALAAKEQAIQGDEQMLAMLTAMTDINEASRNISKIIKVIDEIAFQTNILALNAAVEAARAGQHGKGFAVVAEEVRNLAGRSANAAKETTTLIEGSMKKVATGTKIANQTADALNRIVEGVTKATSLVGGIAESSNEQATAITQVNQGISQVARVTQTNTATAEASASASEEMASQADLLRQIVQKFKLRGEAEHNRHSAAPDQRSKKGSELARETIAGGLRQAAANSEKSRKPDAGEFGKY</sequence>
<feature type="domain" description="HAMP" evidence="8">
    <location>
        <begin position="737"/>
        <end position="789"/>
    </location>
</feature>
<evidence type="ECO:0000259" key="6">
    <source>
        <dbReference type="PROSITE" id="PS50111"/>
    </source>
</evidence>
<dbReference type="InterPro" id="IPR003660">
    <property type="entry name" value="HAMP_dom"/>
</dbReference>
<dbReference type="Gene3D" id="1.10.8.500">
    <property type="entry name" value="HAMP domain in histidine kinase"/>
    <property type="match status" value="1"/>
</dbReference>
<dbReference type="PANTHER" id="PTHR43531:SF14">
    <property type="entry name" value="METHYL-ACCEPTING CHEMOTAXIS PROTEIN I-RELATED"/>
    <property type="match status" value="1"/>
</dbReference>
<evidence type="ECO:0000256" key="3">
    <source>
        <dbReference type="PROSITE-ProRule" id="PRU00284"/>
    </source>
</evidence>
<comment type="caution">
    <text evidence="9">The sequence shown here is derived from an EMBL/GenBank/DDBJ whole genome shotgun (WGS) entry which is preliminary data.</text>
</comment>
<dbReference type="Gene3D" id="1.10.287.950">
    <property type="entry name" value="Methyl-accepting chemotaxis protein"/>
    <property type="match status" value="1"/>
</dbReference>